<proteinExistence type="predicted"/>
<protein>
    <recommendedName>
        <fullName evidence="3">SAP domain-containing protein</fullName>
    </recommendedName>
</protein>
<evidence type="ECO:0008006" key="3">
    <source>
        <dbReference type="Google" id="ProtNLM"/>
    </source>
</evidence>
<feature type="region of interest" description="Disordered" evidence="1">
    <location>
        <begin position="48"/>
        <end position="91"/>
    </location>
</feature>
<dbReference type="AlphaFoldDB" id="A0AAW2HQZ3"/>
<comment type="caution">
    <text evidence="2">The sequence shown here is derived from an EMBL/GenBank/DDBJ whole genome shotgun (WGS) entry which is preliminary data.</text>
</comment>
<name>A0AAW2HQZ3_9NEOP</name>
<organism evidence="2">
    <name type="scientific">Menopon gallinae</name>
    <name type="common">poultry shaft louse</name>
    <dbReference type="NCBI Taxonomy" id="328185"/>
    <lineage>
        <taxon>Eukaryota</taxon>
        <taxon>Metazoa</taxon>
        <taxon>Ecdysozoa</taxon>
        <taxon>Arthropoda</taxon>
        <taxon>Hexapoda</taxon>
        <taxon>Insecta</taxon>
        <taxon>Pterygota</taxon>
        <taxon>Neoptera</taxon>
        <taxon>Paraneoptera</taxon>
        <taxon>Psocodea</taxon>
        <taxon>Troctomorpha</taxon>
        <taxon>Phthiraptera</taxon>
        <taxon>Amblycera</taxon>
        <taxon>Menoponidae</taxon>
        <taxon>Menopon</taxon>
    </lineage>
</organism>
<accession>A0AAW2HQZ3</accession>
<feature type="region of interest" description="Disordered" evidence="1">
    <location>
        <begin position="1"/>
        <end position="26"/>
    </location>
</feature>
<reference evidence="2" key="1">
    <citation type="journal article" date="2024" name="Gigascience">
        <title>Chromosome-level genome of the poultry shaft louse Menopon gallinae provides insight into the host-switching and adaptive evolution of parasitic lice.</title>
        <authorList>
            <person name="Xu Y."/>
            <person name="Ma L."/>
            <person name="Liu S."/>
            <person name="Liang Y."/>
            <person name="Liu Q."/>
            <person name="He Z."/>
            <person name="Tian L."/>
            <person name="Duan Y."/>
            <person name="Cai W."/>
            <person name="Li H."/>
            <person name="Song F."/>
        </authorList>
    </citation>
    <scope>NUCLEOTIDE SEQUENCE</scope>
    <source>
        <strain evidence="2">Cailab_2023a</strain>
    </source>
</reference>
<feature type="compositionally biased region" description="Basic and acidic residues" evidence="1">
    <location>
        <begin position="16"/>
        <end position="26"/>
    </location>
</feature>
<dbReference type="EMBL" id="JARGDH010000003">
    <property type="protein sequence ID" value="KAL0271870.1"/>
    <property type="molecule type" value="Genomic_DNA"/>
</dbReference>
<gene>
    <name evidence="2" type="ORF">PYX00_005046</name>
</gene>
<evidence type="ECO:0000256" key="1">
    <source>
        <dbReference type="SAM" id="MobiDB-lite"/>
    </source>
</evidence>
<sequence length="240" mass="26773">MLRGDNSFWGDTTPRTLEKQGESSRRIERGQCLRVLDLREQLKATKLKSTGSKAELQNRPRAAVALGAGREDSEEEEDQNEDRESVAAKASEGPRVNLTFKDVEESLTAFSGDDEKNILRWLSEFEETAETEFLNKASDCPKKNVDRDCNLVGYSESKCCVTVKIKNDEFIILVDTGSDLLLIQVRNYVEVGAPRLIHEKVTLIGIVATGNATLGGARIHMELDVEMFPVDVQVVPDIWS</sequence>
<feature type="compositionally biased region" description="Acidic residues" evidence="1">
    <location>
        <begin position="72"/>
        <end position="81"/>
    </location>
</feature>
<evidence type="ECO:0000313" key="2">
    <source>
        <dbReference type="EMBL" id="KAL0271870.1"/>
    </source>
</evidence>